<feature type="compositionally biased region" description="Polar residues" evidence="2">
    <location>
        <begin position="464"/>
        <end position="479"/>
    </location>
</feature>
<feature type="compositionally biased region" description="Polar residues" evidence="2">
    <location>
        <begin position="410"/>
        <end position="422"/>
    </location>
</feature>
<dbReference type="EMBL" id="JAFHLR010000033">
    <property type="protein sequence ID" value="KAG5469173.1"/>
    <property type="molecule type" value="Genomic_DNA"/>
</dbReference>
<dbReference type="AlphaFoldDB" id="A0A836GSK7"/>
<evidence type="ECO:0000256" key="1">
    <source>
        <dbReference type="SAM" id="Coils"/>
    </source>
</evidence>
<feature type="compositionally biased region" description="Basic and acidic residues" evidence="2">
    <location>
        <begin position="390"/>
        <end position="409"/>
    </location>
</feature>
<reference evidence="4" key="1">
    <citation type="journal article" date="2021" name="Microbiol. Resour. Announc.">
        <title>LGAAP: Leishmaniinae Genome Assembly and Annotation Pipeline.</title>
        <authorList>
            <person name="Almutairi H."/>
            <person name="Urbaniak M.D."/>
            <person name="Bates M.D."/>
            <person name="Jariyapan N."/>
            <person name="Kwakye-Nuako G."/>
            <person name="Thomaz-Soccol V."/>
            <person name="Al-Salem W.S."/>
            <person name="Dillon R.J."/>
            <person name="Bates P.A."/>
            <person name="Gatherer D."/>
        </authorList>
    </citation>
    <scope>NUCLEOTIDE SEQUENCE [LARGE SCALE GENOMIC DNA]</scope>
</reference>
<sequence>MFNDSSEKYSLVDESMNRLQSENRGGYAANEYTTVEDFAQSTTTVTSAVGPAAGDSRGGASYAEYMAVKAQLEEARAAHEHRMQEITQSSLGCDINSLPSLEELRRERVRLSEQVRHHKDEQDSLALDIEGLDGAGDVYQLAARVQRLEHFVNRAMQYTEEALPLEISKAVEEDRYQSNLELGAYIQDLQRRRANTLKKVADAQEIMSRRSQLQNAADNAAANPEYEDPMEAKAARHTQENKDECVMLQQKIRKFRSMITKLRSDISKESKDSKKMEERMCSCIRNMELANARDARLCKELNNRNSAGTTNSQLLMDQLNVEHYGFDSAPKTKQLLEDIKDRQAMGEWTLGDQQQDMRDASFASFGSPQSRTNSITASQRAVKLPMVALKRTESQRARDNASREDREEFQQSLRRSSSTGNYLLSRGASLSKPPLVAMKPTASQQSRDTALREEREEAMAFRSGQRSSSLGSDARTPTSMAKLAA</sequence>
<evidence type="ECO:0000313" key="4">
    <source>
        <dbReference type="Proteomes" id="UP000674143"/>
    </source>
</evidence>
<comment type="caution">
    <text evidence="3">The sequence shown here is derived from an EMBL/GenBank/DDBJ whole genome shotgun (WGS) entry which is preliminary data.</text>
</comment>
<feature type="coiled-coil region" evidence="1">
    <location>
        <begin position="62"/>
        <end position="121"/>
    </location>
</feature>
<name>A0A836GSK7_9TRYP</name>
<evidence type="ECO:0000313" key="3">
    <source>
        <dbReference type="EMBL" id="KAG5469173.1"/>
    </source>
</evidence>
<keyword evidence="1" id="KW-0175">Coiled coil</keyword>
<dbReference type="KEGG" id="loi:92358532"/>
<accession>A0A836GSK7</accession>
<dbReference type="RefSeq" id="XP_067060150.1">
    <property type="nucleotide sequence ID" value="XM_067204598.1"/>
</dbReference>
<keyword evidence="4" id="KW-1185">Reference proteome</keyword>
<dbReference type="SMR" id="A0A836GSK7"/>
<feature type="compositionally biased region" description="Basic and acidic residues" evidence="2">
    <location>
        <begin position="449"/>
        <end position="459"/>
    </location>
</feature>
<protein>
    <submittedName>
        <fullName evidence="3">Uncharacterized protein</fullName>
    </submittedName>
</protein>
<dbReference type="GeneID" id="92358532"/>
<proteinExistence type="predicted"/>
<gene>
    <name evidence="3" type="ORF">LSCM4_02571</name>
</gene>
<evidence type="ECO:0000256" key="2">
    <source>
        <dbReference type="SAM" id="MobiDB-lite"/>
    </source>
</evidence>
<dbReference type="Proteomes" id="UP000674143">
    <property type="component" value="Unassembled WGS sequence"/>
</dbReference>
<reference evidence="4" key="2">
    <citation type="journal article" date="2021" name="Sci. Data">
        <title>Chromosome-scale genome sequencing, assembly and annotation of six genomes from subfamily Leishmaniinae.</title>
        <authorList>
            <person name="Almutairi H."/>
            <person name="Urbaniak M.D."/>
            <person name="Bates M.D."/>
            <person name="Jariyapan N."/>
            <person name="Kwakye-Nuako G."/>
            <person name="Thomaz Soccol V."/>
            <person name="Al-Salem W.S."/>
            <person name="Dillon R.J."/>
            <person name="Bates P.A."/>
            <person name="Gatherer D."/>
        </authorList>
    </citation>
    <scope>NUCLEOTIDE SEQUENCE [LARGE SCALE GENOMIC DNA]</scope>
</reference>
<organism evidence="3 4">
    <name type="scientific">Leishmania orientalis</name>
    <dbReference type="NCBI Taxonomy" id="2249476"/>
    <lineage>
        <taxon>Eukaryota</taxon>
        <taxon>Discoba</taxon>
        <taxon>Euglenozoa</taxon>
        <taxon>Kinetoplastea</taxon>
        <taxon>Metakinetoplastina</taxon>
        <taxon>Trypanosomatida</taxon>
        <taxon>Trypanosomatidae</taxon>
        <taxon>Leishmaniinae</taxon>
        <taxon>Leishmania</taxon>
    </lineage>
</organism>
<feature type="coiled-coil region" evidence="1">
    <location>
        <begin position="186"/>
        <end position="223"/>
    </location>
</feature>
<feature type="region of interest" description="Disordered" evidence="2">
    <location>
        <begin position="386"/>
        <end position="485"/>
    </location>
</feature>